<dbReference type="PANTHER" id="PTHR43649:SF33">
    <property type="entry name" value="POLYGALACTURONAN_RHAMNOGALACTURONAN-BINDING PROTEIN YTCQ"/>
    <property type="match status" value="1"/>
</dbReference>
<gene>
    <name evidence="8" type="ORF">E2980_09290</name>
</gene>
<dbReference type="OrthoDB" id="383937at2"/>
<evidence type="ECO:0000256" key="3">
    <source>
        <dbReference type="ARBA" id="ARBA00023136"/>
    </source>
</evidence>
<feature type="chain" id="PRO_5038930878" evidence="7">
    <location>
        <begin position="21"/>
        <end position="461"/>
    </location>
</feature>
<protein>
    <submittedName>
        <fullName evidence="8">Extracellular solute-binding protein</fullName>
    </submittedName>
</protein>
<accession>A0A4Y8M1L6</accession>
<evidence type="ECO:0000256" key="6">
    <source>
        <dbReference type="SAM" id="MobiDB-lite"/>
    </source>
</evidence>
<evidence type="ECO:0000313" key="9">
    <source>
        <dbReference type="Proteomes" id="UP000297900"/>
    </source>
</evidence>
<evidence type="ECO:0000256" key="1">
    <source>
        <dbReference type="ARBA" id="ARBA00022475"/>
    </source>
</evidence>
<keyword evidence="9" id="KW-1185">Reference proteome</keyword>
<reference evidence="8 9" key="1">
    <citation type="submission" date="2019-03" db="EMBL/GenBank/DDBJ databases">
        <title>Cohnella endophytica sp. nov., a novel endophytic bacterium isolated from bark of Sonneratia apetala.</title>
        <authorList>
            <person name="Tuo L."/>
        </authorList>
    </citation>
    <scope>NUCLEOTIDE SEQUENCE [LARGE SCALE GENOMIC DNA]</scope>
    <source>
        <strain evidence="8 9">CCTCC AB 208254</strain>
    </source>
</reference>
<feature type="compositionally biased region" description="Low complexity" evidence="6">
    <location>
        <begin position="26"/>
        <end position="56"/>
    </location>
</feature>
<keyword evidence="5" id="KW-0449">Lipoprotein</keyword>
<evidence type="ECO:0000256" key="7">
    <source>
        <dbReference type="SAM" id="SignalP"/>
    </source>
</evidence>
<organism evidence="8 9">
    <name type="scientific">Cohnella luojiensis</name>
    <dbReference type="NCBI Taxonomy" id="652876"/>
    <lineage>
        <taxon>Bacteria</taxon>
        <taxon>Bacillati</taxon>
        <taxon>Bacillota</taxon>
        <taxon>Bacilli</taxon>
        <taxon>Bacillales</taxon>
        <taxon>Paenibacillaceae</taxon>
        <taxon>Cohnella</taxon>
    </lineage>
</organism>
<dbReference type="Proteomes" id="UP000297900">
    <property type="component" value="Unassembled WGS sequence"/>
</dbReference>
<dbReference type="EMBL" id="SOMN01000009">
    <property type="protein sequence ID" value="TFE27501.1"/>
    <property type="molecule type" value="Genomic_DNA"/>
</dbReference>
<evidence type="ECO:0000256" key="4">
    <source>
        <dbReference type="ARBA" id="ARBA00023139"/>
    </source>
</evidence>
<dbReference type="PROSITE" id="PS51257">
    <property type="entry name" value="PROKAR_LIPOPROTEIN"/>
    <property type="match status" value="1"/>
</dbReference>
<dbReference type="Gene3D" id="3.40.190.10">
    <property type="entry name" value="Periplasmic binding protein-like II"/>
    <property type="match status" value="1"/>
</dbReference>
<evidence type="ECO:0000313" key="8">
    <source>
        <dbReference type="EMBL" id="TFE27501.1"/>
    </source>
</evidence>
<dbReference type="AlphaFoldDB" id="A0A4Y8M1L6"/>
<keyword evidence="1" id="KW-1003">Cell membrane</keyword>
<keyword evidence="4" id="KW-0564">Palmitate</keyword>
<evidence type="ECO:0000256" key="5">
    <source>
        <dbReference type="ARBA" id="ARBA00023288"/>
    </source>
</evidence>
<keyword evidence="3" id="KW-0472">Membrane</keyword>
<dbReference type="PANTHER" id="PTHR43649">
    <property type="entry name" value="ARABINOSE-BINDING PROTEIN-RELATED"/>
    <property type="match status" value="1"/>
</dbReference>
<proteinExistence type="predicted"/>
<evidence type="ECO:0000256" key="2">
    <source>
        <dbReference type="ARBA" id="ARBA00022729"/>
    </source>
</evidence>
<comment type="caution">
    <text evidence="8">The sequence shown here is derived from an EMBL/GenBank/DDBJ whole genome shotgun (WGS) entry which is preliminary data.</text>
</comment>
<keyword evidence="2 7" id="KW-0732">Signal</keyword>
<feature type="region of interest" description="Disordered" evidence="6">
    <location>
        <begin position="26"/>
        <end position="70"/>
    </location>
</feature>
<dbReference type="InterPro" id="IPR050490">
    <property type="entry name" value="Bact_solute-bd_prot1"/>
</dbReference>
<dbReference type="Pfam" id="PF13416">
    <property type="entry name" value="SBP_bac_8"/>
    <property type="match status" value="1"/>
</dbReference>
<dbReference type="InterPro" id="IPR006059">
    <property type="entry name" value="SBP"/>
</dbReference>
<dbReference type="SUPFAM" id="SSF53850">
    <property type="entry name" value="Periplasmic binding protein-like II"/>
    <property type="match status" value="1"/>
</dbReference>
<sequence length="461" mass="51171">MRNKKFATTLVSLLMVSVLAACGGGNNSNNSSASPSDAPSSSAATEPSASASASASEEVEQGTPDMDFDLGGRTIKVVSWWDMAPQERNPDEIAKKQNLAELEKKHNFKMEFVNIDYGEYQEKVTASLLAGEPIGDIVRLGRNYAIPALVQQDLLWPVDEYTKNANAFDQDATYKWGQYNGRGYLFSEARENLAQGIFYNRTLMNQLGIKSLQEYVNEDSWNWDTFIQVAKDANKDTNNDGKLDTWGLANPGLMDQALYSNGAALTVGDKQTLDDPKTVEALNFVSRIATEKVARPTEGGDWTEAGQFYRQGNTLMYTGAMWEIGGLKTDMKDYDIGFVPFPKGPSADTYHSLEGAYQALSIPKAVKDPDKLLYIWEKYNDIDSIYDYQGQAGYEQNLSTEEDINNAKLSAAGLLVLEHFTYPKFPYWELNGDLINGESVSTVIEKYKTPAQAAIDEVYKK</sequence>
<name>A0A4Y8M1L6_9BACL</name>
<feature type="signal peptide" evidence="7">
    <location>
        <begin position="1"/>
        <end position="20"/>
    </location>
</feature>
<dbReference type="RefSeq" id="WP_135151910.1">
    <property type="nucleotide sequence ID" value="NZ_SOMN01000009.1"/>
</dbReference>